<evidence type="ECO:0000313" key="1">
    <source>
        <dbReference type="EMBL" id="MBK1866781.1"/>
    </source>
</evidence>
<proteinExistence type="predicted"/>
<protein>
    <submittedName>
        <fullName evidence="1">GatB/YqeY domain-containing protein</fullName>
    </submittedName>
</protein>
<reference evidence="1" key="1">
    <citation type="submission" date="2021-01" db="EMBL/GenBank/DDBJ databases">
        <authorList>
            <person name="Sun Q."/>
        </authorList>
    </citation>
    <scope>NUCLEOTIDE SEQUENCE</scope>
    <source>
        <strain evidence="1">YIM B02566</strain>
    </source>
</reference>
<dbReference type="Proteomes" id="UP000616151">
    <property type="component" value="Unassembled WGS sequence"/>
</dbReference>
<name>A0ACC5R2U4_9HYPH</name>
<dbReference type="EMBL" id="JAENHL010000006">
    <property type="protein sequence ID" value="MBK1866781.1"/>
    <property type="molecule type" value="Genomic_DNA"/>
</dbReference>
<accession>A0ACC5R2U4</accession>
<gene>
    <name evidence="1" type="ORF">JHL16_10490</name>
</gene>
<sequence>MDMDKREDAAEAMKTRLRADLRAAMKDRRSGEADVLRSLVSAIDNAEAPPTQKEEIMSSLHRFRSGSAEVERLLLDGAQVRQVLLAEIQERELAAAEFDRLEKTVRAAALRAEVAIVRRYLA</sequence>
<keyword evidence="2" id="KW-1185">Reference proteome</keyword>
<comment type="caution">
    <text evidence="1">The sequence shown here is derived from an EMBL/GenBank/DDBJ whole genome shotgun (WGS) entry which is preliminary data.</text>
</comment>
<evidence type="ECO:0000313" key="2">
    <source>
        <dbReference type="Proteomes" id="UP000616151"/>
    </source>
</evidence>
<organism evidence="1 2">
    <name type="scientific">Taklimakanibacter albus</name>
    <dbReference type="NCBI Taxonomy" id="2800327"/>
    <lineage>
        <taxon>Bacteria</taxon>
        <taxon>Pseudomonadati</taxon>
        <taxon>Pseudomonadota</taxon>
        <taxon>Alphaproteobacteria</taxon>
        <taxon>Hyphomicrobiales</taxon>
        <taxon>Aestuariivirgaceae</taxon>
        <taxon>Taklimakanibacter</taxon>
    </lineage>
</organism>